<comment type="similarity">
    <text evidence="2">Belongs to the UPF0053 family.</text>
</comment>
<keyword evidence="5" id="KW-0129">CBS domain</keyword>
<dbReference type="InterPro" id="IPR044751">
    <property type="entry name" value="Ion_transp-like_CBS"/>
</dbReference>
<keyword evidence="3" id="KW-1003">Cell membrane</keyword>
<comment type="subcellular location">
    <subcellularLocation>
        <location evidence="1">Cell membrane</location>
        <topology evidence="1">Multi-pass membrane protein</topology>
    </subcellularLocation>
</comment>
<evidence type="ECO:0000256" key="2">
    <source>
        <dbReference type="ARBA" id="ARBA00006337"/>
    </source>
</evidence>
<feature type="non-terminal residue" evidence="7">
    <location>
        <position position="1"/>
    </location>
</feature>
<dbReference type="InterPro" id="IPR046342">
    <property type="entry name" value="CBS_dom_sf"/>
</dbReference>
<evidence type="ECO:0000259" key="6">
    <source>
        <dbReference type="PROSITE" id="PS51371"/>
    </source>
</evidence>
<dbReference type="CDD" id="cd04590">
    <property type="entry name" value="CBS_pair_CorC_HlyC_assoc"/>
    <property type="match status" value="1"/>
</dbReference>
<dbReference type="FunFam" id="3.10.580.10:FF:000002">
    <property type="entry name" value="Magnesium/cobalt efflux protein CorC"/>
    <property type="match status" value="1"/>
</dbReference>
<accession>X1J0Y2</accession>
<reference evidence="7" key="1">
    <citation type="journal article" date="2014" name="Front. Microbiol.">
        <title>High frequency of phylogenetically diverse reductive dehalogenase-homologous genes in deep subseafloor sedimentary metagenomes.</title>
        <authorList>
            <person name="Kawai M."/>
            <person name="Futagami T."/>
            <person name="Toyoda A."/>
            <person name="Takaki Y."/>
            <person name="Nishi S."/>
            <person name="Hori S."/>
            <person name="Arai W."/>
            <person name="Tsubouchi T."/>
            <person name="Morono Y."/>
            <person name="Uchiyama I."/>
            <person name="Ito T."/>
            <person name="Fujiyama A."/>
            <person name="Inagaki F."/>
            <person name="Takami H."/>
        </authorList>
    </citation>
    <scope>NUCLEOTIDE SEQUENCE</scope>
    <source>
        <strain evidence="7">Expedition CK06-06</strain>
    </source>
</reference>
<dbReference type="InterPro" id="IPR000644">
    <property type="entry name" value="CBS_dom"/>
</dbReference>
<evidence type="ECO:0000256" key="1">
    <source>
        <dbReference type="ARBA" id="ARBA00004651"/>
    </source>
</evidence>
<protein>
    <recommendedName>
        <fullName evidence="6">CBS domain-containing protein</fullName>
    </recommendedName>
</protein>
<name>X1J0Y2_9ZZZZ</name>
<dbReference type="Pfam" id="PF00571">
    <property type="entry name" value="CBS"/>
    <property type="match status" value="2"/>
</dbReference>
<dbReference type="AlphaFoldDB" id="X1J0Y2"/>
<comment type="caution">
    <text evidence="7">The sequence shown here is derived from an EMBL/GenBank/DDBJ whole genome shotgun (WGS) entry which is preliminary data.</text>
</comment>
<evidence type="ECO:0000313" key="7">
    <source>
        <dbReference type="EMBL" id="GAH87632.1"/>
    </source>
</evidence>
<gene>
    <name evidence="7" type="ORF">S03H2_60138</name>
</gene>
<dbReference type="EMBL" id="BARU01038729">
    <property type="protein sequence ID" value="GAH87632.1"/>
    <property type="molecule type" value="Genomic_DNA"/>
</dbReference>
<feature type="domain" description="CBS" evidence="6">
    <location>
        <begin position="105"/>
        <end position="166"/>
    </location>
</feature>
<proteinExistence type="inferred from homology"/>
<dbReference type="PANTHER" id="PTHR22777:SF32">
    <property type="entry name" value="UPF0053 INNER MEMBRANE PROTEIN YFJD"/>
    <property type="match status" value="1"/>
</dbReference>
<keyword evidence="3" id="KW-0472">Membrane</keyword>
<dbReference type="GO" id="GO:0005886">
    <property type="term" value="C:plasma membrane"/>
    <property type="evidence" value="ECO:0007669"/>
    <property type="project" value="UniProtKB-SubCell"/>
</dbReference>
<dbReference type="Gene3D" id="3.10.580.10">
    <property type="entry name" value="CBS-domain"/>
    <property type="match status" value="1"/>
</dbReference>
<sequence length="243" mass="27595">LLLSALILFGLEWAVERMVSRDTEVWAMRLNIFMRLFVAPLSVLLAPLGISDQRGEFDEVAVSVTEDDLKTLVDTSEEEGGIEHDERRMIFSIFQFGDTLTREIMVPRIDVLTIDVHTSLPDAVDAFLQSGHSRLPVHEDTIDNILGLLYAKDLLRVWREGNHLDSLRDLLRPAYFVPEAKKIDELLTDMQSQHIHMAVVVDEYGGMAGLVTLEDIIEEIFGEIQDEYDQAEQSPYHVTKDGD</sequence>
<keyword evidence="4" id="KW-0677">Repeat</keyword>
<feature type="non-terminal residue" evidence="7">
    <location>
        <position position="243"/>
    </location>
</feature>
<dbReference type="PANTHER" id="PTHR22777">
    <property type="entry name" value="HEMOLYSIN-RELATED"/>
    <property type="match status" value="1"/>
</dbReference>
<evidence type="ECO:0000256" key="4">
    <source>
        <dbReference type="ARBA" id="ARBA00022737"/>
    </source>
</evidence>
<evidence type="ECO:0000256" key="5">
    <source>
        <dbReference type="ARBA" id="ARBA00023122"/>
    </source>
</evidence>
<organism evidence="7">
    <name type="scientific">marine sediment metagenome</name>
    <dbReference type="NCBI Taxonomy" id="412755"/>
    <lineage>
        <taxon>unclassified sequences</taxon>
        <taxon>metagenomes</taxon>
        <taxon>ecological metagenomes</taxon>
    </lineage>
</organism>
<dbReference type="SMART" id="SM00116">
    <property type="entry name" value="CBS"/>
    <property type="match status" value="2"/>
</dbReference>
<evidence type="ECO:0000256" key="3">
    <source>
        <dbReference type="ARBA" id="ARBA00022475"/>
    </source>
</evidence>
<feature type="domain" description="CBS" evidence="6">
    <location>
        <begin position="170"/>
        <end position="227"/>
    </location>
</feature>
<dbReference type="PROSITE" id="PS51371">
    <property type="entry name" value="CBS"/>
    <property type="match status" value="2"/>
</dbReference>
<dbReference type="SUPFAM" id="SSF54631">
    <property type="entry name" value="CBS-domain pair"/>
    <property type="match status" value="1"/>
</dbReference>